<dbReference type="AlphaFoldDB" id="A0AAV2SP38"/>
<name>A0AAV2SP38_MEGNR</name>
<dbReference type="Pfam" id="PF14776">
    <property type="entry name" value="UNC-79"/>
    <property type="match status" value="1"/>
</dbReference>
<reference evidence="1 2" key="1">
    <citation type="submission" date="2024-05" db="EMBL/GenBank/DDBJ databases">
        <authorList>
            <person name="Wallberg A."/>
        </authorList>
    </citation>
    <scope>NUCLEOTIDE SEQUENCE [LARGE SCALE GENOMIC DNA]</scope>
</reference>
<dbReference type="PANTHER" id="PTHR21696:SF2">
    <property type="entry name" value="PROTEIN UNC-79 HOMOLOG"/>
    <property type="match status" value="1"/>
</dbReference>
<evidence type="ECO:0000313" key="2">
    <source>
        <dbReference type="Proteomes" id="UP001497623"/>
    </source>
</evidence>
<keyword evidence="2" id="KW-1185">Reference proteome</keyword>
<organism evidence="1 2">
    <name type="scientific">Meganyctiphanes norvegica</name>
    <name type="common">Northern krill</name>
    <name type="synonym">Thysanopoda norvegica</name>
    <dbReference type="NCBI Taxonomy" id="48144"/>
    <lineage>
        <taxon>Eukaryota</taxon>
        <taxon>Metazoa</taxon>
        <taxon>Ecdysozoa</taxon>
        <taxon>Arthropoda</taxon>
        <taxon>Crustacea</taxon>
        <taxon>Multicrustacea</taxon>
        <taxon>Malacostraca</taxon>
        <taxon>Eumalacostraca</taxon>
        <taxon>Eucarida</taxon>
        <taxon>Euphausiacea</taxon>
        <taxon>Euphausiidae</taxon>
        <taxon>Meganyctiphanes</taxon>
    </lineage>
</organism>
<comment type="caution">
    <text evidence="1">The sequence shown here is derived from an EMBL/GenBank/DDBJ whole genome shotgun (WGS) entry which is preliminary data.</text>
</comment>
<protein>
    <submittedName>
        <fullName evidence="1">Uncharacterized protein</fullName>
    </submittedName>
</protein>
<proteinExistence type="predicted"/>
<accession>A0AAV2SP38</accession>
<feature type="non-terminal residue" evidence="1">
    <location>
        <position position="175"/>
    </location>
</feature>
<dbReference type="InterPro" id="IPR024855">
    <property type="entry name" value="UNC79"/>
</dbReference>
<dbReference type="PANTHER" id="PTHR21696">
    <property type="entry name" value="PROTEIN UNC-79 HOMOLOG"/>
    <property type="match status" value="1"/>
</dbReference>
<gene>
    <name evidence="1" type="ORF">MNOR_LOCUS39027</name>
</gene>
<dbReference type="EMBL" id="CAXKWB010095876">
    <property type="protein sequence ID" value="CAL4220104.1"/>
    <property type="molecule type" value="Genomic_DNA"/>
</dbReference>
<dbReference type="Proteomes" id="UP001497623">
    <property type="component" value="Unassembled WGS sequence"/>
</dbReference>
<sequence length="175" mass="19624">MGTRSAAFTAKIRNLNDYYLRLIHSVVPAPSGVDIANTLKYFQQVLLGVLKEIQEQPMAMLRHRNQDAHRLTLFPILDYTGLHQSISSLVNIFPLIHYGVLAFGQSLLNTLSCLMVFLDRKVIDTLPYLVVSIMHYAPESLHQHVITTLCYHVLPFTVGSLPSGGEEENYVTASV</sequence>
<evidence type="ECO:0000313" key="1">
    <source>
        <dbReference type="EMBL" id="CAL4220104.1"/>
    </source>
</evidence>